<proteinExistence type="inferred from homology"/>
<feature type="transmembrane region" description="Helical" evidence="7">
    <location>
        <begin position="360"/>
        <end position="379"/>
    </location>
</feature>
<name>A0A024TFZ8_9STRA</name>
<dbReference type="PANTHER" id="PTHR31585">
    <property type="entry name" value="FOLATE-BIOPTERIN TRANSPORTER 1, CHLOROPLASTIC"/>
    <property type="match status" value="1"/>
</dbReference>
<evidence type="ECO:0000313" key="8">
    <source>
        <dbReference type="EMBL" id="ETV92953.1"/>
    </source>
</evidence>
<feature type="transmembrane region" description="Helical" evidence="7">
    <location>
        <begin position="127"/>
        <end position="145"/>
    </location>
</feature>
<feature type="transmembrane region" description="Helical" evidence="7">
    <location>
        <begin position="166"/>
        <end position="185"/>
    </location>
</feature>
<dbReference type="AlphaFoldDB" id="A0A024TFZ8"/>
<evidence type="ECO:0000256" key="3">
    <source>
        <dbReference type="ARBA" id="ARBA00022448"/>
    </source>
</evidence>
<feature type="transmembrane region" description="Helical" evidence="7">
    <location>
        <begin position="248"/>
        <end position="268"/>
    </location>
</feature>
<sequence>MASTNTNHLLQERVSYIASITPADTKDADGFKDGTTPLDIEGGALREGGALDYTSAEVMTLIFQYAVVGVCYGGLSSMKYPVLTMFFRLEAATLSSATGLMSLGWSFKVFYGMLSDCFPIMGYSRKPYILLGWILTALCLVIIAVKPTGDAVNDDSSAEDNKTAQSNGSLLALLCAVACFCYIMADVACDAMVVEYAQREPDNVRGRLQATIYGTRFCFQGLATAVSGFGMSSARYGGEFSFDMSVNAFFWILAVPVLVNIPLVFFFLKDRKRGAIHFGVYFSEVYGLIQKRAVWQVMCFSFSFNLFSSGITSWAGSYIPVYWAKVEPINSSIAGILSYMLMALTLFVVGKWGTNWSWRFILVSTTLTASAIDAVAQFLTIYDVVRNQWFYLGVPLTEYVPLGIQFVISTFVIVELAGDGNEGLMYGLLTTVGNLPSVFGSMITNVYCTQLKVSKADIKTDTDEVRNQAAYSYLIVYATTIVACMCTLILPPQKAAVKELLTNGGKYPIVGTFVIIAVFGVLCVSVTATLMSMFESTQCYILAGGSGCD</sequence>
<gene>
    <name evidence="8" type="ORF">H310_12950</name>
</gene>
<dbReference type="RefSeq" id="XP_008878474.1">
    <property type="nucleotide sequence ID" value="XM_008880252.1"/>
</dbReference>
<dbReference type="Gene3D" id="1.20.1250.20">
    <property type="entry name" value="MFS general substrate transporter like domains"/>
    <property type="match status" value="1"/>
</dbReference>
<dbReference type="EMBL" id="KI913996">
    <property type="protein sequence ID" value="ETV92953.1"/>
    <property type="molecule type" value="Genomic_DNA"/>
</dbReference>
<evidence type="ECO:0000256" key="5">
    <source>
        <dbReference type="ARBA" id="ARBA00022989"/>
    </source>
</evidence>
<dbReference type="STRING" id="157072.A0A024TFZ8"/>
<feature type="transmembrane region" description="Helical" evidence="7">
    <location>
        <begin position="329"/>
        <end position="348"/>
    </location>
</feature>
<dbReference type="InterPro" id="IPR039309">
    <property type="entry name" value="BT1"/>
</dbReference>
<feature type="transmembrane region" description="Helical" evidence="7">
    <location>
        <begin position="58"/>
        <end position="75"/>
    </location>
</feature>
<dbReference type="eggNOG" id="ENOG502RVJ4">
    <property type="taxonomic scope" value="Eukaryota"/>
</dbReference>
<keyword evidence="4 7" id="KW-0812">Transmembrane</keyword>
<feature type="transmembrane region" description="Helical" evidence="7">
    <location>
        <begin position="510"/>
        <end position="534"/>
    </location>
</feature>
<dbReference type="InterPro" id="IPR036259">
    <property type="entry name" value="MFS_trans_sf"/>
</dbReference>
<evidence type="ECO:0000256" key="4">
    <source>
        <dbReference type="ARBA" id="ARBA00022692"/>
    </source>
</evidence>
<evidence type="ECO:0008006" key="9">
    <source>
        <dbReference type="Google" id="ProtNLM"/>
    </source>
</evidence>
<dbReference type="VEuPathDB" id="FungiDB:H310_12950"/>
<dbReference type="SUPFAM" id="SSF103473">
    <property type="entry name" value="MFS general substrate transporter"/>
    <property type="match status" value="1"/>
</dbReference>
<dbReference type="GO" id="GO:0016020">
    <property type="term" value="C:membrane"/>
    <property type="evidence" value="ECO:0007669"/>
    <property type="project" value="UniProtKB-SubCell"/>
</dbReference>
<comment type="subcellular location">
    <subcellularLocation>
        <location evidence="1">Membrane</location>
        <topology evidence="1">Multi-pass membrane protein</topology>
    </subcellularLocation>
</comment>
<evidence type="ECO:0000256" key="7">
    <source>
        <dbReference type="SAM" id="Phobius"/>
    </source>
</evidence>
<evidence type="ECO:0000256" key="2">
    <source>
        <dbReference type="ARBA" id="ARBA00007015"/>
    </source>
</evidence>
<dbReference type="Pfam" id="PF03092">
    <property type="entry name" value="BT1"/>
    <property type="match status" value="1"/>
</dbReference>
<accession>A0A024TFZ8</accession>
<evidence type="ECO:0000256" key="6">
    <source>
        <dbReference type="ARBA" id="ARBA00023136"/>
    </source>
</evidence>
<protein>
    <recommendedName>
        <fullName evidence="9">Folate-Biopterin Transporter (FBT) Family</fullName>
    </recommendedName>
</protein>
<feature type="transmembrane region" description="Helical" evidence="7">
    <location>
        <begin position="399"/>
        <end position="417"/>
    </location>
</feature>
<feature type="transmembrane region" description="Helical" evidence="7">
    <location>
        <begin position="424"/>
        <end position="447"/>
    </location>
</feature>
<dbReference type="OrthoDB" id="63735at2759"/>
<reference evidence="8" key="1">
    <citation type="submission" date="2013-12" db="EMBL/GenBank/DDBJ databases">
        <title>The Genome Sequence of Aphanomyces invadans NJM9701.</title>
        <authorList>
            <consortium name="The Broad Institute Genomics Platform"/>
            <person name="Russ C."/>
            <person name="Tyler B."/>
            <person name="van West P."/>
            <person name="Dieguez-Uribeondo J."/>
            <person name="Young S.K."/>
            <person name="Zeng Q."/>
            <person name="Gargeya S."/>
            <person name="Fitzgerald M."/>
            <person name="Abouelleil A."/>
            <person name="Alvarado L."/>
            <person name="Chapman S.B."/>
            <person name="Gainer-Dewar J."/>
            <person name="Goldberg J."/>
            <person name="Griggs A."/>
            <person name="Gujja S."/>
            <person name="Hansen M."/>
            <person name="Howarth C."/>
            <person name="Imamovic A."/>
            <person name="Ireland A."/>
            <person name="Larimer J."/>
            <person name="McCowan C."/>
            <person name="Murphy C."/>
            <person name="Pearson M."/>
            <person name="Poon T.W."/>
            <person name="Priest M."/>
            <person name="Roberts A."/>
            <person name="Saif S."/>
            <person name="Shea T."/>
            <person name="Sykes S."/>
            <person name="Wortman J."/>
            <person name="Nusbaum C."/>
            <person name="Birren B."/>
        </authorList>
    </citation>
    <scope>NUCLEOTIDE SEQUENCE [LARGE SCALE GENOMIC DNA]</scope>
    <source>
        <strain evidence="8">NJM9701</strain>
    </source>
</reference>
<evidence type="ECO:0000256" key="1">
    <source>
        <dbReference type="ARBA" id="ARBA00004141"/>
    </source>
</evidence>
<keyword evidence="5 7" id="KW-1133">Transmembrane helix</keyword>
<feature type="transmembrane region" description="Helical" evidence="7">
    <location>
        <begin position="87"/>
        <end position="107"/>
    </location>
</feature>
<dbReference type="PANTHER" id="PTHR31585:SF5">
    <property type="entry name" value="RNA-BINDING S4 DOMAIN-CONTAINING PROTEIN"/>
    <property type="match status" value="1"/>
</dbReference>
<keyword evidence="3" id="KW-0813">Transport</keyword>
<dbReference type="GeneID" id="20090000"/>
<organism evidence="8">
    <name type="scientific">Aphanomyces invadans</name>
    <dbReference type="NCBI Taxonomy" id="157072"/>
    <lineage>
        <taxon>Eukaryota</taxon>
        <taxon>Sar</taxon>
        <taxon>Stramenopiles</taxon>
        <taxon>Oomycota</taxon>
        <taxon>Saprolegniomycetes</taxon>
        <taxon>Saprolegniales</taxon>
        <taxon>Verrucalvaceae</taxon>
        <taxon>Aphanomyces</taxon>
    </lineage>
</organism>
<feature type="transmembrane region" description="Helical" evidence="7">
    <location>
        <begin position="470"/>
        <end position="490"/>
    </location>
</feature>
<keyword evidence="6 7" id="KW-0472">Membrane</keyword>
<comment type="similarity">
    <text evidence="2">Belongs to the major facilitator superfamily. Folate-biopterin transporter (TC 2.A.71) family.</text>
</comment>